<dbReference type="PRINTS" id="PR00080">
    <property type="entry name" value="SDRFAMILY"/>
</dbReference>
<dbReference type="PANTHER" id="PTHR43157">
    <property type="entry name" value="PHOSPHATIDYLINOSITOL-GLYCAN BIOSYNTHESIS CLASS F PROTEIN-RELATED"/>
    <property type="match status" value="1"/>
</dbReference>
<dbReference type="Pfam" id="PF00106">
    <property type="entry name" value="adh_short"/>
    <property type="match status" value="1"/>
</dbReference>
<name>A0ABV8TVL3_9ACTN</name>
<sequence length="279" mass="29796">MKQMSLHGRTVLITGATDGMGHRLAELAAEAGATVLLHGRDAAKLGKTEGRVRAKASGGGVRTYRADLSDLEEVRALGEELNAREPHLDVLVNNAVVGGGADTSRREVSAQGHELRFAVNTLAPALLTRLLEPLLSAAAAARVVNVASMGQAPFDLDDLMFERGYEGVEAYCRSKLALIAHTFSAAARLRERGTTVNAIHPAHLMDTSIVRESGFAPAVGVDHGAEPTLRLVADPALEAVTGRYFDRFDDAEAHSQAYDTEARERLEERLADLLGGHGF</sequence>
<evidence type="ECO:0000313" key="4">
    <source>
        <dbReference type="Proteomes" id="UP001595823"/>
    </source>
</evidence>
<dbReference type="Gene3D" id="3.40.50.720">
    <property type="entry name" value="NAD(P)-binding Rossmann-like Domain"/>
    <property type="match status" value="1"/>
</dbReference>
<dbReference type="PANTHER" id="PTHR43157:SF31">
    <property type="entry name" value="PHOSPHATIDYLINOSITOL-GLYCAN BIOSYNTHESIS CLASS F PROTEIN"/>
    <property type="match status" value="1"/>
</dbReference>
<keyword evidence="1" id="KW-0560">Oxidoreductase</keyword>
<comment type="caution">
    <text evidence="3">The sequence shown here is derived from an EMBL/GenBank/DDBJ whole genome shotgun (WGS) entry which is preliminary data.</text>
</comment>
<evidence type="ECO:0000256" key="2">
    <source>
        <dbReference type="RuleBase" id="RU000363"/>
    </source>
</evidence>
<protein>
    <submittedName>
        <fullName evidence="3">SDR family NAD(P)-dependent oxidoreductase</fullName>
    </submittedName>
</protein>
<dbReference type="InterPro" id="IPR036291">
    <property type="entry name" value="NAD(P)-bd_dom_sf"/>
</dbReference>
<accession>A0ABV8TVL3</accession>
<dbReference type="Proteomes" id="UP001595823">
    <property type="component" value="Unassembled WGS sequence"/>
</dbReference>
<dbReference type="InterPro" id="IPR002347">
    <property type="entry name" value="SDR_fam"/>
</dbReference>
<evidence type="ECO:0000256" key="1">
    <source>
        <dbReference type="ARBA" id="ARBA00023002"/>
    </source>
</evidence>
<organism evidence="3 4">
    <name type="scientific">Salininema proteolyticum</name>
    <dbReference type="NCBI Taxonomy" id="1607685"/>
    <lineage>
        <taxon>Bacteria</taxon>
        <taxon>Bacillati</taxon>
        <taxon>Actinomycetota</taxon>
        <taxon>Actinomycetes</taxon>
        <taxon>Glycomycetales</taxon>
        <taxon>Glycomycetaceae</taxon>
        <taxon>Salininema</taxon>
    </lineage>
</organism>
<evidence type="ECO:0000313" key="3">
    <source>
        <dbReference type="EMBL" id="MFC4334785.1"/>
    </source>
</evidence>
<comment type="similarity">
    <text evidence="2">Belongs to the short-chain dehydrogenases/reductases (SDR) family.</text>
</comment>
<dbReference type="PRINTS" id="PR00081">
    <property type="entry name" value="GDHRDH"/>
</dbReference>
<gene>
    <name evidence="3" type="ORF">ACFPET_06205</name>
</gene>
<dbReference type="EMBL" id="JBHSDK010000009">
    <property type="protein sequence ID" value="MFC4334785.1"/>
    <property type="molecule type" value="Genomic_DNA"/>
</dbReference>
<dbReference type="RefSeq" id="WP_380618820.1">
    <property type="nucleotide sequence ID" value="NZ_JBHSDK010000009.1"/>
</dbReference>
<proteinExistence type="inferred from homology"/>
<dbReference type="SUPFAM" id="SSF51735">
    <property type="entry name" value="NAD(P)-binding Rossmann-fold domains"/>
    <property type="match status" value="1"/>
</dbReference>
<keyword evidence="4" id="KW-1185">Reference proteome</keyword>
<reference evidence="4" key="1">
    <citation type="journal article" date="2019" name="Int. J. Syst. Evol. Microbiol.">
        <title>The Global Catalogue of Microorganisms (GCM) 10K type strain sequencing project: providing services to taxonomists for standard genome sequencing and annotation.</title>
        <authorList>
            <consortium name="The Broad Institute Genomics Platform"/>
            <consortium name="The Broad Institute Genome Sequencing Center for Infectious Disease"/>
            <person name="Wu L."/>
            <person name="Ma J."/>
        </authorList>
    </citation>
    <scope>NUCLEOTIDE SEQUENCE [LARGE SCALE GENOMIC DNA]</scope>
    <source>
        <strain evidence="4">IBRC-M 10908</strain>
    </source>
</reference>